<feature type="transmembrane region" description="Helical" evidence="6">
    <location>
        <begin position="235"/>
        <end position="256"/>
    </location>
</feature>
<dbReference type="Pfam" id="PF03706">
    <property type="entry name" value="LPG_synthase_TM"/>
    <property type="match status" value="1"/>
</dbReference>
<sequence>MGGGPARLGTGLRRPVWAGSWMTRLLFGLATAVAVLVIGFAHRAAVDAGGDSLATADGEWLIIAASATLLMWVAGAIAQLGSMPLLPPLGRLFVVQLGASFANHVLPAGVGGMAVNMRFMRRLGMTRGAAAGAAGLNSLAGLLTHLLLLAGVVLAAPSAVASLAPRVHWPAFSSSGTATPAIAAAGALAVVGALTWATVRLTRRRARAHPSKAASHLVNDLRELRAVLRHPGRAVALWGGSVSAPLLHAVILYAVLHSLGNPVPLGTVLLVYLVVSAVCALLPAPGAIGSLDVALVAALVTAGVPSTAALASVLGYRLITAWLPLLPTACVLGVLLRRRII</sequence>
<dbReference type="InterPro" id="IPR022791">
    <property type="entry name" value="L-PG_synthase/AglD"/>
</dbReference>
<proteinExistence type="predicted"/>
<evidence type="ECO:0000313" key="8">
    <source>
        <dbReference type="Proteomes" id="UP000198420"/>
    </source>
</evidence>
<protein>
    <recommendedName>
        <fullName evidence="9">Lysylphosphatidylglycerol synthase TM region</fullName>
    </recommendedName>
</protein>
<evidence type="ECO:0000256" key="1">
    <source>
        <dbReference type="ARBA" id="ARBA00004651"/>
    </source>
</evidence>
<dbReference type="AlphaFoldDB" id="A0A239H1T9"/>
<feature type="transmembrane region" description="Helical" evidence="6">
    <location>
        <begin position="262"/>
        <end position="282"/>
    </location>
</feature>
<gene>
    <name evidence="7" type="ORF">SAMN06265355_12742</name>
</gene>
<feature type="transmembrane region" description="Helical" evidence="6">
    <location>
        <begin position="93"/>
        <end position="115"/>
    </location>
</feature>
<dbReference type="GO" id="GO:0005886">
    <property type="term" value="C:plasma membrane"/>
    <property type="evidence" value="ECO:0007669"/>
    <property type="project" value="UniProtKB-SubCell"/>
</dbReference>
<keyword evidence="2" id="KW-1003">Cell membrane</keyword>
<organism evidence="7 8">
    <name type="scientific">Actinomadura mexicana</name>
    <dbReference type="NCBI Taxonomy" id="134959"/>
    <lineage>
        <taxon>Bacteria</taxon>
        <taxon>Bacillati</taxon>
        <taxon>Actinomycetota</taxon>
        <taxon>Actinomycetes</taxon>
        <taxon>Streptosporangiales</taxon>
        <taxon>Thermomonosporaceae</taxon>
        <taxon>Actinomadura</taxon>
    </lineage>
</organism>
<reference evidence="8" key="1">
    <citation type="submission" date="2017-06" db="EMBL/GenBank/DDBJ databases">
        <authorList>
            <person name="Varghese N."/>
            <person name="Submissions S."/>
        </authorList>
    </citation>
    <scope>NUCLEOTIDE SEQUENCE [LARGE SCALE GENOMIC DNA]</scope>
    <source>
        <strain evidence="8">DSM 44485</strain>
    </source>
</reference>
<keyword evidence="3 6" id="KW-0812">Transmembrane</keyword>
<name>A0A239H1T9_9ACTN</name>
<evidence type="ECO:0000256" key="3">
    <source>
        <dbReference type="ARBA" id="ARBA00022692"/>
    </source>
</evidence>
<feature type="transmembrane region" description="Helical" evidence="6">
    <location>
        <begin position="136"/>
        <end position="160"/>
    </location>
</feature>
<feature type="transmembrane region" description="Helical" evidence="6">
    <location>
        <begin position="180"/>
        <end position="199"/>
    </location>
</feature>
<keyword evidence="8" id="KW-1185">Reference proteome</keyword>
<evidence type="ECO:0008006" key="9">
    <source>
        <dbReference type="Google" id="ProtNLM"/>
    </source>
</evidence>
<comment type="subcellular location">
    <subcellularLocation>
        <location evidence="1">Cell membrane</location>
        <topology evidence="1">Multi-pass membrane protein</topology>
    </subcellularLocation>
</comment>
<evidence type="ECO:0000256" key="5">
    <source>
        <dbReference type="ARBA" id="ARBA00023136"/>
    </source>
</evidence>
<evidence type="ECO:0000313" key="7">
    <source>
        <dbReference type="EMBL" id="SNS74763.1"/>
    </source>
</evidence>
<keyword evidence="4 6" id="KW-1133">Transmembrane helix</keyword>
<evidence type="ECO:0000256" key="6">
    <source>
        <dbReference type="SAM" id="Phobius"/>
    </source>
</evidence>
<dbReference type="Proteomes" id="UP000198420">
    <property type="component" value="Unassembled WGS sequence"/>
</dbReference>
<feature type="transmembrane region" description="Helical" evidence="6">
    <location>
        <begin position="21"/>
        <end position="40"/>
    </location>
</feature>
<dbReference type="PANTHER" id="PTHR39087:SF2">
    <property type="entry name" value="UPF0104 MEMBRANE PROTEIN MJ1595"/>
    <property type="match status" value="1"/>
</dbReference>
<dbReference type="EMBL" id="FZNP01000027">
    <property type="protein sequence ID" value="SNS74763.1"/>
    <property type="molecule type" value="Genomic_DNA"/>
</dbReference>
<keyword evidence="5 6" id="KW-0472">Membrane</keyword>
<evidence type="ECO:0000256" key="2">
    <source>
        <dbReference type="ARBA" id="ARBA00022475"/>
    </source>
</evidence>
<accession>A0A239H1T9</accession>
<feature type="transmembrane region" description="Helical" evidence="6">
    <location>
        <begin position="60"/>
        <end position="81"/>
    </location>
</feature>
<dbReference type="PANTHER" id="PTHR39087">
    <property type="entry name" value="UPF0104 MEMBRANE PROTEIN MJ1595"/>
    <property type="match status" value="1"/>
</dbReference>
<feature type="transmembrane region" description="Helical" evidence="6">
    <location>
        <begin position="319"/>
        <end position="336"/>
    </location>
</feature>
<evidence type="ECO:0000256" key="4">
    <source>
        <dbReference type="ARBA" id="ARBA00022989"/>
    </source>
</evidence>
<feature type="transmembrane region" description="Helical" evidence="6">
    <location>
        <begin position="294"/>
        <end position="313"/>
    </location>
</feature>